<keyword evidence="3" id="KW-1185">Reference proteome</keyword>
<keyword evidence="1" id="KW-0732">Signal</keyword>
<dbReference type="PANTHER" id="PTHR33376">
    <property type="match status" value="1"/>
</dbReference>
<dbReference type="Pfam" id="PF03480">
    <property type="entry name" value="DctP"/>
    <property type="match status" value="1"/>
</dbReference>
<accession>A0A841E6L4</accession>
<dbReference type="Proteomes" id="UP000578077">
    <property type="component" value="Unassembled WGS sequence"/>
</dbReference>
<evidence type="ECO:0000313" key="2">
    <source>
        <dbReference type="EMBL" id="MBB5996949.1"/>
    </source>
</evidence>
<protein>
    <submittedName>
        <fullName evidence="2">TRAP-type C4-dicarboxylate transport system substrate-binding protein</fullName>
    </submittedName>
</protein>
<gene>
    <name evidence="2" type="ORF">HNR25_000700</name>
</gene>
<dbReference type="InterPro" id="IPR018389">
    <property type="entry name" value="DctP_fam"/>
</dbReference>
<dbReference type="InterPro" id="IPR038404">
    <property type="entry name" value="TRAP_DctP_sf"/>
</dbReference>
<evidence type="ECO:0000313" key="3">
    <source>
        <dbReference type="Proteomes" id="UP000578077"/>
    </source>
</evidence>
<dbReference type="Gene3D" id="3.40.190.170">
    <property type="entry name" value="Bacterial extracellular solute-binding protein, family 7"/>
    <property type="match status" value="1"/>
</dbReference>
<dbReference type="NCBIfam" id="NF037995">
    <property type="entry name" value="TRAP_S1"/>
    <property type="match status" value="1"/>
</dbReference>
<dbReference type="EMBL" id="JACHLY010000001">
    <property type="protein sequence ID" value="MBB5996949.1"/>
    <property type="molecule type" value="Genomic_DNA"/>
</dbReference>
<sequence length="400" mass="43185">MGHDQIGPWCVMFLTKLAAARGSDLAASPARSHRFSPATPLEIEMSRRNRFAAAITASGTALLLTACTGGGGNAAAIAPGDEIRLSYAFFAPAASFPAVQMEEWSDRLAEKTDGQVTVQTYPGGTLMAAGDIYSGVSAGAVDIGMDSPAYDSSRFPFSSVINQPIGIENARVGSATFLDLLLEYEPAEFDDYEIISAFTTEPAYLQTQTPVHSLSDSAGRNFRSSGATIPMLEAMGATPLSLSMSDVAENLQIGAIDGYVSSREVLRDFSLAEQVRYVTDYPFGISNSFVAVMDKQAFEDLPGDVQKAILDLREEMSLFAAEFHDTENVGTALEWAQSEHGVETTGLEPEVRQELDERMNRVTDDWVTRHSDAGFDSQEVLDRMRELADHHAAELGPEAP</sequence>
<organism evidence="2 3">
    <name type="scientific">Streptomonospora salina</name>
    <dbReference type="NCBI Taxonomy" id="104205"/>
    <lineage>
        <taxon>Bacteria</taxon>
        <taxon>Bacillati</taxon>
        <taxon>Actinomycetota</taxon>
        <taxon>Actinomycetes</taxon>
        <taxon>Streptosporangiales</taxon>
        <taxon>Nocardiopsidaceae</taxon>
        <taxon>Streptomonospora</taxon>
    </lineage>
</organism>
<comment type="caution">
    <text evidence="2">The sequence shown here is derived from an EMBL/GenBank/DDBJ whole genome shotgun (WGS) entry which is preliminary data.</text>
</comment>
<dbReference type="RefSeq" id="WP_184633289.1">
    <property type="nucleotide sequence ID" value="NZ_BAABKT010000003.1"/>
</dbReference>
<reference evidence="2 3" key="1">
    <citation type="submission" date="2020-08" db="EMBL/GenBank/DDBJ databases">
        <title>Sequencing the genomes of 1000 actinobacteria strains.</title>
        <authorList>
            <person name="Klenk H.-P."/>
        </authorList>
    </citation>
    <scope>NUCLEOTIDE SEQUENCE [LARGE SCALE GENOMIC DNA]</scope>
    <source>
        <strain evidence="2 3">DSM 44593</strain>
    </source>
</reference>
<proteinExistence type="predicted"/>
<dbReference type="AlphaFoldDB" id="A0A841E6L4"/>
<evidence type="ECO:0000256" key="1">
    <source>
        <dbReference type="ARBA" id="ARBA00022729"/>
    </source>
</evidence>
<dbReference type="GO" id="GO:0055085">
    <property type="term" value="P:transmembrane transport"/>
    <property type="evidence" value="ECO:0007669"/>
    <property type="project" value="InterPro"/>
</dbReference>
<name>A0A841E6L4_9ACTN</name>
<dbReference type="PANTHER" id="PTHR33376:SF15">
    <property type="entry name" value="BLL6794 PROTEIN"/>
    <property type="match status" value="1"/>
</dbReference>